<evidence type="ECO:0000313" key="1">
    <source>
        <dbReference type="EMBL" id="CAD8203041.1"/>
    </source>
</evidence>
<dbReference type="EMBL" id="CAJJDP010000129">
    <property type="protein sequence ID" value="CAD8203041.1"/>
    <property type="molecule type" value="Genomic_DNA"/>
</dbReference>
<keyword evidence="2" id="KW-1185">Reference proteome</keyword>
<sequence>MTSFLLTFEINQSSFSQISIFQFQNTINNGITTDLRGEKNSKKFNDILLNDLLFFRQVLVSSHVYDGHIILFETTSYQFPSKLFPIFLIFINRKQQRTSEYISLKNITLQIQLLPNQNHLMKLKPHLNPICNKILFSINQILKV</sequence>
<name>A0A8S1XP66_PAROT</name>
<reference evidence="1" key="1">
    <citation type="submission" date="2021-01" db="EMBL/GenBank/DDBJ databases">
        <authorList>
            <consortium name="Genoscope - CEA"/>
            <person name="William W."/>
        </authorList>
    </citation>
    <scope>NUCLEOTIDE SEQUENCE</scope>
</reference>
<dbReference type="AlphaFoldDB" id="A0A8S1XP66"/>
<dbReference type="Proteomes" id="UP000683925">
    <property type="component" value="Unassembled WGS sequence"/>
</dbReference>
<accession>A0A8S1XP66</accession>
<organism evidence="1 2">
    <name type="scientific">Paramecium octaurelia</name>
    <dbReference type="NCBI Taxonomy" id="43137"/>
    <lineage>
        <taxon>Eukaryota</taxon>
        <taxon>Sar</taxon>
        <taxon>Alveolata</taxon>
        <taxon>Ciliophora</taxon>
        <taxon>Intramacronucleata</taxon>
        <taxon>Oligohymenophorea</taxon>
        <taxon>Peniculida</taxon>
        <taxon>Parameciidae</taxon>
        <taxon>Paramecium</taxon>
    </lineage>
</organism>
<evidence type="ECO:0000313" key="2">
    <source>
        <dbReference type="Proteomes" id="UP000683925"/>
    </source>
</evidence>
<protein>
    <submittedName>
        <fullName evidence="1">Uncharacterized protein</fullName>
    </submittedName>
</protein>
<gene>
    <name evidence="1" type="ORF">POCTA_138.1.T1290014</name>
</gene>
<comment type="caution">
    <text evidence="1">The sequence shown here is derived from an EMBL/GenBank/DDBJ whole genome shotgun (WGS) entry which is preliminary data.</text>
</comment>
<proteinExistence type="predicted"/>